<dbReference type="EMBL" id="LWGR01000016">
    <property type="protein sequence ID" value="KZM69862.1"/>
    <property type="molecule type" value="Genomic_DNA"/>
</dbReference>
<dbReference type="InterPro" id="IPR023213">
    <property type="entry name" value="CAT-like_dom_sf"/>
</dbReference>
<gene>
    <name evidence="2" type="ORF">AWN90_04435</name>
</gene>
<dbReference type="GO" id="GO:0008610">
    <property type="term" value="P:lipid biosynthetic process"/>
    <property type="evidence" value="ECO:0007669"/>
    <property type="project" value="UniProtKB-ARBA"/>
</dbReference>
<dbReference type="GO" id="GO:0003824">
    <property type="term" value="F:catalytic activity"/>
    <property type="evidence" value="ECO:0007669"/>
    <property type="project" value="InterPro"/>
</dbReference>
<protein>
    <recommendedName>
        <fullName evidence="1">Condensation domain-containing protein</fullName>
    </recommendedName>
</protein>
<evidence type="ECO:0000259" key="1">
    <source>
        <dbReference type="Pfam" id="PF00668"/>
    </source>
</evidence>
<dbReference type="Pfam" id="PF00668">
    <property type="entry name" value="Condensation"/>
    <property type="match status" value="1"/>
</dbReference>
<keyword evidence="3" id="KW-1185">Reference proteome</keyword>
<accession>A0A164IYI6</accession>
<name>A0A164IYI6_9NOCA</name>
<dbReference type="InterPro" id="IPR001242">
    <property type="entry name" value="Condensation_dom"/>
</dbReference>
<dbReference type="STRING" id="455432.AWN90_04435"/>
<evidence type="ECO:0000313" key="3">
    <source>
        <dbReference type="Proteomes" id="UP000076512"/>
    </source>
</evidence>
<proteinExistence type="predicted"/>
<sequence length="368" mass="40917">MDSTDIAFVATGLPFSVDGTDWTSGLRRHFEAVISPFEWPGSAVAVIPECVGFNLVFAADHAFSDGISQMLGALELADRYRQKLSGRLYGAEPSGSSVEYAMDERIRADDAHDLYPYWEHAMAETGFKLPELAFDLGTVPGQRYCRQLHDWTLLDRQQTRAFDTMTAQYEATMSEAIFSALALAQYELTGREHYWTLNVLATRFGARFARTQGWLCNFVPVSFTLPAHTNFSSTLSAARSALDRGRMMSLLPAQIAVERLLRSGRGSELVVREPSFVTLLDLRRPSAAEAPDADTRIFSADGTTSTVSMWVVRDEFEYSLGIGFPDTPTAWRQLSDYVRRLRHILAAIAITGDYCLENAATVTQESST</sequence>
<evidence type="ECO:0000313" key="2">
    <source>
        <dbReference type="EMBL" id="KZM69862.1"/>
    </source>
</evidence>
<feature type="domain" description="Condensation" evidence="1">
    <location>
        <begin position="53"/>
        <end position="254"/>
    </location>
</feature>
<dbReference type="SUPFAM" id="SSF52777">
    <property type="entry name" value="CoA-dependent acyltransferases"/>
    <property type="match status" value="1"/>
</dbReference>
<dbReference type="Gene3D" id="3.30.559.10">
    <property type="entry name" value="Chloramphenicol acetyltransferase-like domain"/>
    <property type="match status" value="1"/>
</dbReference>
<dbReference type="Proteomes" id="UP000076512">
    <property type="component" value="Unassembled WGS sequence"/>
</dbReference>
<reference evidence="2 3" key="1">
    <citation type="submission" date="2016-04" db="EMBL/GenBank/DDBJ databases">
        <authorList>
            <person name="Evans L.H."/>
            <person name="Alamgir A."/>
            <person name="Owens N."/>
            <person name="Weber N.D."/>
            <person name="Virtaneva K."/>
            <person name="Barbian K."/>
            <person name="Babar A."/>
            <person name="Rosenke K."/>
        </authorList>
    </citation>
    <scope>NUCLEOTIDE SEQUENCE [LARGE SCALE GENOMIC DNA]</scope>
    <source>
        <strain evidence="2 3">IFM 0406</strain>
    </source>
</reference>
<organism evidence="2 3">
    <name type="scientific">Nocardia terpenica</name>
    <dbReference type="NCBI Taxonomy" id="455432"/>
    <lineage>
        <taxon>Bacteria</taxon>
        <taxon>Bacillati</taxon>
        <taxon>Actinomycetota</taxon>
        <taxon>Actinomycetes</taxon>
        <taxon>Mycobacteriales</taxon>
        <taxon>Nocardiaceae</taxon>
        <taxon>Nocardia</taxon>
    </lineage>
</organism>
<dbReference type="Gene3D" id="3.30.559.30">
    <property type="entry name" value="Nonribosomal peptide synthetase, condensation domain"/>
    <property type="match status" value="1"/>
</dbReference>
<comment type="caution">
    <text evidence="2">The sequence shown here is derived from an EMBL/GenBank/DDBJ whole genome shotgun (WGS) entry which is preliminary data.</text>
</comment>
<dbReference type="AlphaFoldDB" id="A0A164IYI6"/>